<reference evidence="8 9" key="1">
    <citation type="submission" date="2020-07" db="EMBL/GenBank/DDBJ databases">
        <title>Mycobacterium kansasii (former subtype) with zoonotic potential isolated from diseased indoor pet cat, Japan.</title>
        <authorList>
            <person name="Fukano H."/>
            <person name="Terazono T."/>
            <person name="Hoshino Y."/>
        </authorList>
    </citation>
    <scope>NUCLEOTIDE SEQUENCE [LARGE SCALE GENOMIC DNA]</scope>
    <source>
        <strain evidence="8 9">Kuro-I</strain>
    </source>
</reference>
<dbReference type="PANTHER" id="PTHR31566:SF0">
    <property type="entry name" value="CYTOCHROME C BIOGENESIS PROTEIN CCS1, CHLOROPLASTIC"/>
    <property type="match status" value="1"/>
</dbReference>
<organism evidence="8 9">
    <name type="scientific">Mycobacterium kansasii</name>
    <dbReference type="NCBI Taxonomy" id="1768"/>
    <lineage>
        <taxon>Bacteria</taxon>
        <taxon>Bacillati</taxon>
        <taxon>Actinomycetota</taxon>
        <taxon>Actinomycetes</taxon>
        <taxon>Mycobacteriales</taxon>
        <taxon>Mycobacteriaceae</taxon>
        <taxon>Mycobacterium</taxon>
    </lineage>
</organism>
<evidence type="ECO:0000256" key="1">
    <source>
        <dbReference type="ARBA" id="ARBA00004141"/>
    </source>
</evidence>
<evidence type="ECO:0000256" key="6">
    <source>
        <dbReference type="SAM" id="Phobius"/>
    </source>
</evidence>
<dbReference type="InterPro" id="IPR023494">
    <property type="entry name" value="Cyt_c_bgen_Ccs1/CcsB/ResB"/>
</dbReference>
<keyword evidence="4 6" id="KW-1133">Transmembrane helix</keyword>
<accession>A0A7G1IRK4</accession>
<evidence type="ECO:0000313" key="9">
    <source>
        <dbReference type="Proteomes" id="UP000516380"/>
    </source>
</evidence>
<dbReference type="InterPro" id="IPR007816">
    <property type="entry name" value="ResB-like_domain"/>
</dbReference>
<dbReference type="EMBL" id="AP023343">
    <property type="protein sequence ID" value="BCI91358.1"/>
    <property type="molecule type" value="Genomic_DNA"/>
</dbReference>
<dbReference type="Proteomes" id="UP000516380">
    <property type="component" value="Chromosome"/>
</dbReference>
<name>A0A7G1IRK4_MYCKA</name>
<evidence type="ECO:0000256" key="5">
    <source>
        <dbReference type="ARBA" id="ARBA00023136"/>
    </source>
</evidence>
<sequence>MSSRFPALDAPAVAVDIYRGDTGLDTGRPQSLFSLDPRLIDQGRLTKEKRVNLRAGEQVRLDPDGTTVRFDGAVPFVNLQVSHDPGQTWVLVFAVTMMAGLLVSLLVRRRRVWVRITPATDTPVR</sequence>
<dbReference type="GO" id="GO:0016020">
    <property type="term" value="C:membrane"/>
    <property type="evidence" value="ECO:0007669"/>
    <property type="project" value="UniProtKB-SubCell"/>
</dbReference>
<evidence type="ECO:0000256" key="2">
    <source>
        <dbReference type="ARBA" id="ARBA00022692"/>
    </source>
</evidence>
<feature type="domain" description="ResB-like" evidence="7">
    <location>
        <begin position="3"/>
        <end position="119"/>
    </location>
</feature>
<keyword evidence="9" id="KW-1185">Reference proteome</keyword>
<dbReference type="PANTHER" id="PTHR31566">
    <property type="entry name" value="CYTOCHROME C BIOGENESIS PROTEIN CCS1, CHLOROPLASTIC"/>
    <property type="match status" value="1"/>
</dbReference>
<proteinExistence type="predicted"/>
<gene>
    <name evidence="8" type="ORF">NIIDMKKI_65640</name>
</gene>
<evidence type="ECO:0000259" key="7">
    <source>
        <dbReference type="Pfam" id="PF05140"/>
    </source>
</evidence>
<dbReference type="GO" id="GO:0017004">
    <property type="term" value="P:cytochrome complex assembly"/>
    <property type="evidence" value="ECO:0007669"/>
    <property type="project" value="UniProtKB-KW"/>
</dbReference>
<comment type="subcellular location">
    <subcellularLocation>
        <location evidence="1">Membrane</location>
        <topology evidence="1">Multi-pass membrane protein</topology>
    </subcellularLocation>
</comment>
<evidence type="ECO:0000256" key="3">
    <source>
        <dbReference type="ARBA" id="ARBA00022748"/>
    </source>
</evidence>
<dbReference type="AlphaFoldDB" id="A0A7G1IRK4"/>
<feature type="transmembrane region" description="Helical" evidence="6">
    <location>
        <begin position="88"/>
        <end position="107"/>
    </location>
</feature>
<protein>
    <recommendedName>
        <fullName evidence="7">ResB-like domain-containing protein</fullName>
    </recommendedName>
</protein>
<evidence type="ECO:0000313" key="8">
    <source>
        <dbReference type="EMBL" id="BCI91358.1"/>
    </source>
</evidence>
<keyword evidence="3" id="KW-0201">Cytochrome c-type biogenesis</keyword>
<dbReference type="Pfam" id="PF05140">
    <property type="entry name" value="ResB"/>
    <property type="match status" value="1"/>
</dbReference>
<evidence type="ECO:0000256" key="4">
    <source>
        <dbReference type="ARBA" id="ARBA00022989"/>
    </source>
</evidence>
<keyword evidence="5 6" id="KW-0472">Membrane</keyword>
<keyword evidence="2 6" id="KW-0812">Transmembrane</keyword>